<comment type="caution">
    <text evidence="7">The sequence shown here is derived from an EMBL/GenBank/DDBJ whole genome shotgun (WGS) entry which is preliminary data.</text>
</comment>
<proteinExistence type="inferred from homology"/>
<dbReference type="Proteomes" id="UP000538147">
    <property type="component" value="Unassembled WGS sequence"/>
</dbReference>
<dbReference type="PANTHER" id="PTHR38776">
    <property type="entry name" value="MLTA-INTERACTING PROTEIN-RELATED"/>
    <property type="match status" value="1"/>
</dbReference>
<comment type="similarity">
    <text evidence="2">Belongs to the MipA/OmpV family.</text>
</comment>
<evidence type="ECO:0000256" key="1">
    <source>
        <dbReference type="ARBA" id="ARBA00004442"/>
    </source>
</evidence>
<comment type="subcellular location">
    <subcellularLocation>
        <location evidence="1">Cell outer membrane</location>
    </subcellularLocation>
</comment>
<dbReference type="EMBL" id="JACIIV010000005">
    <property type="protein sequence ID" value="MBB6226643.1"/>
    <property type="molecule type" value="Genomic_DNA"/>
</dbReference>
<reference evidence="7 8" key="1">
    <citation type="submission" date="2020-08" db="EMBL/GenBank/DDBJ databases">
        <title>Genomic Encyclopedia of Type Strains, Phase IV (KMG-IV): sequencing the most valuable type-strain genomes for metagenomic binning, comparative biology and taxonomic classification.</title>
        <authorList>
            <person name="Goeker M."/>
        </authorList>
    </citation>
    <scope>NUCLEOTIDE SEQUENCE [LARGE SCALE GENOMIC DNA]</scope>
    <source>
        <strain evidence="7 8">DSM 102189</strain>
    </source>
</reference>
<protein>
    <submittedName>
        <fullName evidence="7">Outer membrane scaffolding protein for murein synthesis (MipA/OmpV family)</fullName>
    </submittedName>
</protein>
<dbReference type="GO" id="GO:0009279">
    <property type="term" value="C:cell outer membrane"/>
    <property type="evidence" value="ECO:0007669"/>
    <property type="project" value="UniProtKB-SubCell"/>
</dbReference>
<dbReference type="AlphaFoldDB" id="A0A841L6R1"/>
<keyword evidence="4" id="KW-0472">Membrane</keyword>
<feature type="chain" id="PRO_5032590942" evidence="6">
    <location>
        <begin position="20"/>
        <end position="295"/>
    </location>
</feature>
<keyword evidence="8" id="KW-1185">Reference proteome</keyword>
<accession>A0A841L6R1</accession>
<evidence type="ECO:0000313" key="8">
    <source>
        <dbReference type="Proteomes" id="UP000538147"/>
    </source>
</evidence>
<organism evidence="7 8">
    <name type="scientific">Polymorphobacter multimanifer</name>
    <dbReference type="NCBI Taxonomy" id="1070431"/>
    <lineage>
        <taxon>Bacteria</taxon>
        <taxon>Pseudomonadati</taxon>
        <taxon>Pseudomonadota</taxon>
        <taxon>Alphaproteobacteria</taxon>
        <taxon>Sphingomonadales</taxon>
        <taxon>Sphingosinicellaceae</taxon>
        <taxon>Polymorphobacter</taxon>
    </lineage>
</organism>
<evidence type="ECO:0000256" key="2">
    <source>
        <dbReference type="ARBA" id="ARBA00005722"/>
    </source>
</evidence>
<evidence type="ECO:0000256" key="6">
    <source>
        <dbReference type="SAM" id="SignalP"/>
    </source>
</evidence>
<dbReference type="RefSeq" id="WP_184195745.1">
    <property type="nucleotide sequence ID" value="NZ_BMOX01000005.1"/>
</dbReference>
<feature type="signal peptide" evidence="6">
    <location>
        <begin position="1"/>
        <end position="19"/>
    </location>
</feature>
<sequence>MAYGFLVLLLLGTSTAAMAQPAPGVPATAQRSASAPPRQPDWVLGIGVAPLYGPAWQGSRDQALSVFPDLRLNYRDDVFLSVPDGLGWNAVNVRDGQGGGWKLGPLVKLRFGRQESNGGSPFLVSGGSTALRGMGDIGVAGEAGGFAQLGFAKGRARLRAEVRQGFGGHDGLVADTLFAWSDAIGGQRSGWRYGLGTRAAWGDSAFTNTYFGVNARQAAATGLPRFRTGSGLVSAGLNGSVTRILGPRGRDGALTLFASQDWLADTVADSSLIRQRGQRGQTAVGMSYGYRFSWD</sequence>
<keyword evidence="3 6" id="KW-0732">Signal</keyword>
<evidence type="ECO:0000256" key="4">
    <source>
        <dbReference type="ARBA" id="ARBA00023136"/>
    </source>
</evidence>
<evidence type="ECO:0000256" key="3">
    <source>
        <dbReference type="ARBA" id="ARBA00022729"/>
    </source>
</evidence>
<evidence type="ECO:0000313" key="7">
    <source>
        <dbReference type="EMBL" id="MBB6226643.1"/>
    </source>
</evidence>
<dbReference type="PANTHER" id="PTHR38776:SF1">
    <property type="entry name" value="MLTA-INTERACTING PROTEIN-RELATED"/>
    <property type="match status" value="1"/>
</dbReference>
<dbReference type="Pfam" id="PF06629">
    <property type="entry name" value="MipA"/>
    <property type="match status" value="1"/>
</dbReference>
<dbReference type="InterPro" id="IPR010583">
    <property type="entry name" value="MipA"/>
</dbReference>
<keyword evidence="5" id="KW-0998">Cell outer membrane</keyword>
<name>A0A841L6R1_9SPHN</name>
<gene>
    <name evidence="7" type="ORF">FHS79_000801</name>
</gene>
<evidence type="ECO:0000256" key="5">
    <source>
        <dbReference type="ARBA" id="ARBA00023237"/>
    </source>
</evidence>